<dbReference type="SUPFAM" id="SSF103190">
    <property type="entry name" value="Sensory domain-like"/>
    <property type="match status" value="1"/>
</dbReference>
<gene>
    <name evidence="12" type="ORF">ACJDT4_05065</name>
</gene>
<dbReference type="CDD" id="cd06225">
    <property type="entry name" value="HAMP"/>
    <property type="match status" value="1"/>
</dbReference>
<dbReference type="Pfam" id="PF00015">
    <property type="entry name" value="MCPsignal"/>
    <property type="match status" value="1"/>
</dbReference>
<evidence type="ECO:0000256" key="2">
    <source>
        <dbReference type="ARBA" id="ARBA00022475"/>
    </source>
</evidence>
<feature type="transmembrane region" description="Helical" evidence="9">
    <location>
        <begin position="12"/>
        <end position="35"/>
    </location>
</feature>
<evidence type="ECO:0000313" key="12">
    <source>
        <dbReference type="EMBL" id="MFL0249783.1"/>
    </source>
</evidence>
<evidence type="ECO:0000256" key="8">
    <source>
        <dbReference type="PROSITE-ProRule" id="PRU00284"/>
    </source>
</evidence>
<evidence type="ECO:0000256" key="3">
    <source>
        <dbReference type="ARBA" id="ARBA00022692"/>
    </source>
</evidence>
<feature type="transmembrane region" description="Helical" evidence="9">
    <location>
        <begin position="287"/>
        <end position="310"/>
    </location>
</feature>
<evidence type="ECO:0000259" key="10">
    <source>
        <dbReference type="PROSITE" id="PS50111"/>
    </source>
</evidence>
<name>A0ABW8TB63_9CLOT</name>
<dbReference type="InterPro" id="IPR004089">
    <property type="entry name" value="MCPsignal_dom"/>
</dbReference>
<dbReference type="InterPro" id="IPR003660">
    <property type="entry name" value="HAMP_dom"/>
</dbReference>
<dbReference type="PANTHER" id="PTHR32089">
    <property type="entry name" value="METHYL-ACCEPTING CHEMOTAXIS PROTEIN MCPB"/>
    <property type="match status" value="1"/>
</dbReference>
<feature type="domain" description="Methyl-accepting transducer" evidence="10">
    <location>
        <begin position="385"/>
        <end position="642"/>
    </location>
</feature>
<keyword evidence="6 8" id="KW-0807">Transducer</keyword>
<dbReference type="Pfam" id="PF17203">
    <property type="entry name" value="sCache_3_2"/>
    <property type="match status" value="1"/>
</dbReference>
<evidence type="ECO:0000256" key="7">
    <source>
        <dbReference type="ARBA" id="ARBA00029447"/>
    </source>
</evidence>
<comment type="similarity">
    <text evidence="7">Belongs to the methyl-accepting chemotaxis (MCP) protein family.</text>
</comment>
<dbReference type="InterPro" id="IPR029151">
    <property type="entry name" value="Sensor-like_sf"/>
</dbReference>
<comment type="caution">
    <text evidence="12">The sequence shown here is derived from an EMBL/GenBank/DDBJ whole genome shotgun (WGS) entry which is preliminary data.</text>
</comment>
<dbReference type="RefSeq" id="WP_406786446.1">
    <property type="nucleotide sequence ID" value="NZ_JBJIAA010000003.1"/>
</dbReference>
<dbReference type="Proteomes" id="UP001623592">
    <property type="component" value="Unassembled WGS sequence"/>
</dbReference>
<protein>
    <submittedName>
        <fullName evidence="12">Methyl-accepting chemotaxis protein</fullName>
    </submittedName>
</protein>
<evidence type="ECO:0000259" key="11">
    <source>
        <dbReference type="PROSITE" id="PS50885"/>
    </source>
</evidence>
<keyword evidence="5 9" id="KW-0472">Membrane</keyword>
<keyword evidence="2" id="KW-1003">Cell membrane</keyword>
<comment type="subcellular location">
    <subcellularLocation>
        <location evidence="1">Cell membrane</location>
        <topology evidence="1">Multi-pass membrane protein</topology>
    </subcellularLocation>
</comment>
<evidence type="ECO:0000256" key="6">
    <source>
        <dbReference type="ARBA" id="ARBA00023224"/>
    </source>
</evidence>
<evidence type="ECO:0000256" key="9">
    <source>
        <dbReference type="SAM" id="Phobius"/>
    </source>
</evidence>
<sequence length="671" mass="73305">MKKKISNSIKVRILFIPIIIMFIIIAIIASTSIGISRNKILSQMKSDGINMANQISKDMGKNKASTDSLNESIDERIRTLGTFIIANKTSVTNDYLKTLAKQFNVDEINFTDASGTIIYSNLESSLTSSPFGNKDICYPVLKGEKDELMENIRKSVDNNNYYKYGYIRNPNGGLVQIGILANKVEKLTNDLKSQNLIDDIVKNKSIVYALYMNKDLSVEADSNKKEIGKTLSDIGSKTAISTGKIYSSQYTDYGVHVYDIIVPVYDDGNIIGAVDIGMSMKNVEATVYATVIIIVLISMAAFVLFSLILIKISKGITAPLTDLVKASKRIANGELNNEITVYTSDEIGLLASSFKNMAKSLKSTIYTIKNETTTVSSMSSELSSNSDNMKNASNEVAMSIQDVASGATEQANNLVDISNIVSDFAKELDTMNNKLSKVNESSNITRDKASEGKNEINILLNSINDVNKSFEMVAEKIETLNSSVSKVGEITDVINEISEQTNLLALNAAIEAARAGEAGKGFAVVADEVRELAEQSKNSTEQIHSLITSISRETQNVILTSNNVKKVFKNQSHTVTNTISSFEGMLSAIKNVTPLIDDTYKSIAVIIKSKENILNKLDALTAISEETSASSEEISASSEELYASSESVYNFASNLNEIVNKLNDEVNKFKI</sequence>
<dbReference type="PROSITE" id="PS50885">
    <property type="entry name" value="HAMP"/>
    <property type="match status" value="1"/>
</dbReference>
<dbReference type="Gene3D" id="1.10.287.950">
    <property type="entry name" value="Methyl-accepting chemotaxis protein"/>
    <property type="match status" value="1"/>
</dbReference>
<dbReference type="Gene3D" id="3.30.450.20">
    <property type="entry name" value="PAS domain"/>
    <property type="match status" value="1"/>
</dbReference>
<feature type="domain" description="HAMP" evidence="11">
    <location>
        <begin position="314"/>
        <end position="366"/>
    </location>
</feature>
<dbReference type="SUPFAM" id="SSF58104">
    <property type="entry name" value="Methyl-accepting chemotaxis protein (MCP) signaling domain"/>
    <property type="match status" value="1"/>
</dbReference>
<keyword evidence="3 9" id="KW-0812">Transmembrane</keyword>
<dbReference type="PANTHER" id="PTHR32089:SF112">
    <property type="entry name" value="LYSOZYME-LIKE PROTEIN-RELATED"/>
    <property type="match status" value="1"/>
</dbReference>
<dbReference type="Gene3D" id="6.10.340.10">
    <property type="match status" value="1"/>
</dbReference>
<evidence type="ECO:0000256" key="4">
    <source>
        <dbReference type="ARBA" id="ARBA00022989"/>
    </source>
</evidence>
<dbReference type="EMBL" id="JBJIAA010000003">
    <property type="protein sequence ID" value="MFL0249783.1"/>
    <property type="molecule type" value="Genomic_DNA"/>
</dbReference>
<dbReference type="Pfam" id="PF00672">
    <property type="entry name" value="HAMP"/>
    <property type="match status" value="1"/>
</dbReference>
<dbReference type="SMART" id="SM00283">
    <property type="entry name" value="MA"/>
    <property type="match status" value="1"/>
</dbReference>
<evidence type="ECO:0000256" key="5">
    <source>
        <dbReference type="ARBA" id="ARBA00023136"/>
    </source>
</evidence>
<keyword evidence="13" id="KW-1185">Reference proteome</keyword>
<keyword evidence="4 9" id="KW-1133">Transmembrane helix</keyword>
<dbReference type="SMART" id="SM00304">
    <property type="entry name" value="HAMP"/>
    <property type="match status" value="1"/>
</dbReference>
<reference evidence="12 13" key="1">
    <citation type="submission" date="2024-11" db="EMBL/GenBank/DDBJ databases">
        <authorList>
            <person name="Heng Y.C."/>
            <person name="Lim A.C.H."/>
            <person name="Lee J.K.Y."/>
            <person name="Kittelmann S."/>
        </authorList>
    </citation>
    <scope>NUCLEOTIDE SEQUENCE [LARGE SCALE GENOMIC DNA]</scope>
    <source>
        <strain evidence="12 13">WILCCON 0114</strain>
    </source>
</reference>
<dbReference type="PROSITE" id="PS50111">
    <property type="entry name" value="CHEMOTAXIS_TRANSDUC_2"/>
    <property type="match status" value="1"/>
</dbReference>
<organism evidence="12 13">
    <name type="scientific">Clostridium neuense</name>
    <dbReference type="NCBI Taxonomy" id="1728934"/>
    <lineage>
        <taxon>Bacteria</taxon>
        <taxon>Bacillati</taxon>
        <taxon>Bacillota</taxon>
        <taxon>Clostridia</taxon>
        <taxon>Eubacteriales</taxon>
        <taxon>Clostridiaceae</taxon>
        <taxon>Clostridium</taxon>
    </lineage>
</organism>
<dbReference type="InterPro" id="IPR033463">
    <property type="entry name" value="sCache_3"/>
</dbReference>
<evidence type="ECO:0000256" key="1">
    <source>
        <dbReference type="ARBA" id="ARBA00004651"/>
    </source>
</evidence>
<proteinExistence type="inferred from homology"/>
<evidence type="ECO:0000313" key="13">
    <source>
        <dbReference type="Proteomes" id="UP001623592"/>
    </source>
</evidence>
<accession>A0ABW8TB63</accession>